<dbReference type="Proteomes" id="UP000332933">
    <property type="component" value="Unassembled WGS sequence"/>
</dbReference>
<keyword evidence="1" id="KW-0479">Metal-binding</keyword>
<evidence type="ECO:0000256" key="4">
    <source>
        <dbReference type="PROSITE-ProRule" id="PRU00091"/>
    </source>
</evidence>
<dbReference type="EMBL" id="CAADRA010006939">
    <property type="protein sequence ID" value="VFT97485.1"/>
    <property type="molecule type" value="Genomic_DNA"/>
</dbReference>
<name>A0A485LGK5_9STRA</name>
<evidence type="ECO:0000259" key="6">
    <source>
        <dbReference type="PROSITE" id="PS50178"/>
    </source>
</evidence>
<dbReference type="SUPFAM" id="SSF55961">
    <property type="entry name" value="Bet v1-like"/>
    <property type="match status" value="1"/>
</dbReference>
<dbReference type="GO" id="GO:0008270">
    <property type="term" value="F:zinc ion binding"/>
    <property type="evidence" value="ECO:0007669"/>
    <property type="project" value="UniProtKB-KW"/>
</dbReference>
<feature type="region of interest" description="Disordered" evidence="5">
    <location>
        <begin position="382"/>
        <end position="402"/>
    </location>
</feature>
<proteinExistence type="predicted"/>
<dbReference type="OrthoDB" id="71379at2759"/>
<evidence type="ECO:0000313" key="7">
    <source>
        <dbReference type="EMBL" id="KAF0687442.1"/>
    </source>
</evidence>
<keyword evidence="3" id="KW-0862">Zinc</keyword>
<dbReference type="PANTHER" id="PTHR13510:SF44">
    <property type="entry name" value="RABENOSYN-5"/>
    <property type="match status" value="1"/>
</dbReference>
<dbReference type="InterPro" id="IPR023393">
    <property type="entry name" value="START-like_dom_sf"/>
</dbReference>
<feature type="domain" description="FYVE-type" evidence="6">
    <location>
        <begin position="268"/>
        <end position="327"/>
    </location>
</feature>
<gene>
    <name evidence="8" type="primary">Aste57867_20806</name>
    <name evidence="7" type="ORF">As57867_020738</name>
    <name evidence="8" type="ORF">ASTE57867_20806</name>
</gene>
<dbReference type="InterPro" id="IPR011011">
    <property type="entry name" value="Znf_FYVE_PHD"/>
</dbReference>
<evidence type="ECO:0000256" key="2">
    <source>
        <dbReference type="ARBA" id="ARBA00022771"/>
    </source>
</evidence>
<dbReference type="PANTHER" id="PTHR13510">
    <property type="entry name" value="FYVE-FINGER-CONTAINING RAB5 EFFECTOR PROTEIN RABENOSYN-5-RELATED"/>
    <property type="match status" value="1"/>
</dbReference>
<evidence type="ECO:0000313" key="9">
    <source>
        <dbReference type="Proteomes" id="UP000332933"/>
    </source>
</evidence>
<evidence type="ECO:0000313" key="8">
    <source>
        <dbReference type="EMBL" id="VFT97485.1"/>
    </source>
</evidence>
<evidence type="ECO:0000256" key="5">
    <source>
        <dbReference type="SAM" id="MobiDB-lite"/>
    </source>
</evidence>
<sequence>MTLTPGQFDCPALSPSEAAAFLTLGETVCRDTLQNALTMQKQRVASVAKNATTRRHATIHKGFDVVDPSLPGTCARTTIAASLADVADFFYLDSPHKLDQYAFTMGQKIADRRNLYTLVSPDEAPMHYCGIAWMRYDVPKLFASRDMCVIEYHNEIEVVDDELRRRRGWVRCMHSIDLRCCPPLKAAHGIVRGTVTRTGYVFLETDVADVLDLFSVVVAQAHGNLVTPLALALAKRQCQMVLQLEEYFSLQRVMRTMASLDQHVVGPTTTCSYCTKCHRNFGLFLRTFHCRACLQTTCNDCGHEWTLPLHGVPVKVFVCHACFCPQDPTSRHVRTDSVQSSLLSANQLQLAKDRIMLSSEWGEDDTMRESFSSAKAHYAPASDVARTDSSRSSGRHPSIKIGGPGGAYPVTFLRGVQATATTTVANDDYNIRC</sequence>
<dbReference type="PROSITE" id="PS50178">
    <property type="entry name" value="ZF_FYVE"/>
    <property type="match status" value="1"/>
</dbReference>
<organism evidence="8 9">
    <name type="scientific">Aphanomyces stellatus</name>
    <dbReference type="NCBI Taxonomy" id="120398"/>
    <lineage>
        <taxon>Eukaryota</taxon>
        <taxon>Sar</taxon>
        <taxon>Stramenopiles</taxon>
        <taxon>Oomycota</taxon>
        <taxon>Saprolegniomycetes</taxon>
        <taxon>Saprolegniales</taxon>
        <taxon>Verrucalvaceae</taxon>
        <taxon>Aphanomyces</taxon>
    </lineage>
</organism>
<reference evidence="7" key="2">
    <citation type="submission" date="2019-06" db="EMBL/GenBank/DDBJ databases">
        <title>Genomics analysis of Aphanomyces spp. identifies a new class of oomycete effector associated with host adaptation.</title>
        <authorList>
            <person name="Gaulin E."/>
        </authorList>
    </citation>
    <scope>NUCLEOTIDE SEQUENCE</scope>
    <source>
        <strain evidence="7">CBS 578.67</strain>
    </source>
</reference>
<dbReference type="SUPFAM" id="SSF57903">
    <property type="entry name" value="FYVE/PHD zinc finger"/>
    <property type="match status" value="1"/>
</dbReference>
<reference evidence="8 9" key="1">
    <citation type="submission" date="2019-03" db="EMBL/GenBank/DDBJ databases">
        <authorList>
            <person name="Gaulin E."/>
            <person name="Dumas B."/>
        </authorList>
    </citation>
    <scope>NUCLEOTIDE SEQUENCE [LARGE SCALE GENOMIC DNA]</scope>
    <source>
        <strain evidence="8">CBS 568.67</strain>
    </source>
</reference>
<protein>
    <submittedName>
        <fullName evidence="8">Aste57867_20806 protein</fullName>
    </submittedName>
</protein>
<evidence type="ECO:0000256" key="1">
    <source>
        <dbReference type="ARBA" id="ARBA00022723"/>
    </source>
</evidence>
<dbReference type="Pfam" id="PF01363">
    <property type="entry name" value="FYVE"/>
    <property type="match status" value="1"/>
</dbReference>
<dbReference type="InterPro" id="IPR052727">
    <property type="entry name" value="Rab4/Rab5_effector"/>
</dbReference>
<dbReference type="AlphaFoldDB" id="A0A485LGK5"/>
<dbReference type="InterPro" id="IPR013083">
    <property type="entry name" value="Znf_RING/FYVE/PHD"/>
</dbReference>
<keyword evidence="9" id="KW-1185">Reference proteome</keyword>
<evidence type="ECO:0000256" key="3">
    <source>
        <dbReference type="ARBA" id="ARBA00022833"/>
    </source>
</evidence>
<keyword evidence="2 4" id="KW-0863">Zinc-finger</keyword>
<dbReference type="InterPro" id="IPR017455">
    <property type="entry name" value="Znf_FYVE-rel"/>
</dbReference>
<accession>A0A485LGK5</accession>
<dbReference type="Gene3D" id="3.30.530.20">
    <property type="match status" value="1"/>
</dbReference>
<dbReference type="EMBL" id="VJMH01006913">
    <property type="protein sequence ID" value="KAF0687442.1"/>
    <property type="molecule type" value="Genomic_DNA"/>
</dbReference>
<dbReference type="InterPro" id="IPR000306">
    <property type="entry name" value="Znf_FYVE"/>
</dbReference>
<dbReference type="Gene3D" id="3.30.40.10">
    <property type="entry name" value="Zinc/RING finger domain, C3HC4 (zinc finger)"/>
    <property type="match status" value="1"/>
</dbReference>